<protein>
    <submittedName>
        <fullName evidence="1">Uncharacterized protein</fullName>
    </submittedName>
</protein>
<dbReference type="Proteomes" id="UP000069850">
    <property type="component" value="Chromosome 1"/>
</dbReference>
<gene>
    <name evidence="1" type="ORF">MMAB1_1226</name>
</gene>
<organism evidence="1 2">
    <name type="scientific">Methanoculleus bourgensis</name>
    <dbReference type="NCBI Taxonomy" id="83986"/>
    <lineage>
        <taxon>Archaea</taxon>
        <taxon>Methanobacteriati</taxon>
        <taxon>Methanobacteriota</taxon>
        <taxon>Stenosarchaea group</taxon>
        <taxon>Methanomicrobia</taxon>
        <taxon>Methanomicrobiales</taxon>
        <taxon>Methanomicrobiaceae</taxon>
        <taxon>Methanoculleus</taxon>
    </lineage>
</organism>
<dbReference type="AlphaFoldDB" id="A0A0X3BKM4"/>
<proteinExistence type="predicted"/>
<evidence type="ECO:0000313" key="1">
    <source>
        <dbReference type="EMBL" id="CVK32439.1"/>
    </source>
</evidence>
<dbReference type="EMBL" id="LT158599">
    <property type="protein sequence ID" value="CVK32439.1"/>
    <property type="molecule type" value="Genomic_DNA"/>
</dbReference>
<reference evidence="1 2" key="1">
    <citation type="submission" date="2016-01" db="EMBL/GenBank/DDBJ databases">
        <authorList>
            <person name="Manzoor S."/>
        </authorList>
    </citation>
    <scope>NUCLEOTIDE SEQUENCE [LARGE SCALE GENOMIC DNA]</scope>
    <source>
        <strain evidence="1">Methanoculleus sp MAB1</strain>
    </source>
</reference>
<evidence type="ECO:0000313" key="2">
    <source>
        <dbReference type="Proteomes" id="UP000069850"/>
    </source>
</evidence>
<name>A0A0X3BKM4_9EURY</name>
<accession>A0A0X3BKM4</accession>
<dbReference type="KEGG" id="mema:MMAB1_1226"/>
<sequence length="68" mass="7746">MNEHILLNKAFRYSEPATKTIPQDCTFQEKQGYWTKNSTGEVMILSDDPCHLVTKKADIETGEDLKGE</sequence>